<keyword evidence="3 12" id="KW-0853">WD repeat</keyword>
<evidence type="ECO:0000256" key="8">
    <source>
        <dbReference type="ARBA" id="ARBA00023054"/>
    </source>
</evidence>
<dbReference type="PANTHER" id="PTHR22847">
    <property type="entry name" value="WD40 REPEAT PROTEIN"/>
    <property type="match status" value="1"/>
</dbReference>
<dbReference type="InterPro" id="IPR015943">
    <property type="entry name" value="WD40/YVTN_repeat-like_dom_sf"/>
</dbReference>
<evidence type="ECO:0000256" key="1">
    <source>
        <dbReference type="ARBA" id="ARBA00022448"/>
    </source>
</evidence>
<evidence type="ECO:0000256" key="12">
    <source>
        <dbReference type="PROSITE-ProRule" id="PRU00221"/>
    </source>
</evidence>
<dbReference type="FunFam" id="1.20.960.30:FF:000002">
    <property type="entry name" value="Platelet-activating factor acetylhydrolase ib"/>
    <property type="match status" value="1"/>
</dbReference>
<name>F0WCC4_9STRA</name>
<feature type="repeat" description="WD" evidence="12">
    <location>
        <begin position="376"/>
        <end position="417"/>
    </location>
</feature>
<keyword evidence="4 11" id="KW-0132">Cell division</keyword>
<evidence type="ECO:0000256" key="3">
    <source>
        <dbReference type="ARBA" id="ARBA00022574"/>
    </source>
</evidence>
<gene>
    <name evidence="15" type="primary">AlNc14C57G4304</name>
    <name evidence="15" type="ORF">ALNC14_049820</name>
</gene>
<dbReference type="InterPro" id="IPR017252">
    <property type="entry name" value="Dynein_regulator_LIS1"/>
</dbReference>
<feature type="repeat" description="WD" evidence="12">
    <location>
        <begin position="351"/>
        <end position="375"/>
    </location>
</feature>
<evidence type="ECO:0000256" key="6">
    <source>
        <dbReference type="ARBA" id="ARBA00022737"/>
    </source>
</evidence>
<evidence type="ECO:0000256" key="7">
    <source>
        <dbReference type="ARBA" id="ARBA00022776"/>
    </source>
</evidence>
<dbReference type="PRINTS" id="PR00320">
    <property type="entry name" value="GPROTEINBRPT"/>
</dbReference>
<dbReference type="InterPro" id="IPR019775">
    <property type="entry name" value="WD40_repeat_CS"/>
</dbReference>
<comment type="domain">
    <text evidence="11">Dimerization mediated by the LisH domain may be required to activate dynein.</text>
</comment>
<dbReference type="InterPro" id="IPR037190">
    <property type="entry name" value="LIS1_N"/>
</dbReference>
<feature type="repeat" description="WD" evidence="12">
    <location>
        <begin position="150"/>
        <end position="182"/>
    </location>
</feature>
<dbReference type="PROSITE" id="PS50082">
    <property type="entry name" value="WD_REPEATS_2"/>
    <property type="match status" value="7"/>
</dbReference>
<dbReference type="InterPro" id="IPR036322">
    <property type="entry name" value="WD40_repeat_dom_sf"/>
</dbReference>
<keyword evidence="9 11" id="KW-0206">Cytoskeleton</keyword>
<feature type="repeat" description="WD" evidence="12">
    <location>
        <begin position="239"/>
        <end position="280"/>
    </location>
</feature>
<dbReference type="SUPFAM" id="SSF50978">
    <property type="entry name" value="WD40 repeat-like"/>
    <property type="match status" value="1"/>
</dbReference>
<dbReference type="InterPro" id="IPR020472">
    <property type="entry name" value="WD40_PAC1"/>
</dbReference>
<dbReference type="PROSITE" id="PS00678">
    <property type="entry name" value="WD_REPEATS_1"/>
    <property type="match status" value="4"/>
</dbReference>
<protein>
    <recommendedName>
        <fullName evidence="11">Lissencephaly-1 homolog</fullName>
    </recommendedName>
</protein>
<dbReference type="AlphaFoldDB" id="F0WCC4"/>
<dbReference type="SMART" id="SM00320">
    <property type="entry name" value="WD40"/>
    <property type="match status" value="7"/>
</dbReference>
<dbReference type="Gene3D" id="1.20.960.30">
    <property type="match status" value="1"/>
</dbReference>
<dbReference type="HOGENOM" id="CLU_000288_57_15_1"/>
<dbReference type="GO" id="GO:0070840">
    <property type="term" value="F:dynein complex binding"/>
    <property type="evidence" value="ECO:0007669"/>
    <property type="project" value="UniProtKB-UniRule"/>
</dbReference>
<dbReference type="GO" id="GO:0005875">
    <property type="term" value="C:microtubule associated complex"/>
    <property type="evidence" value="ECO:0007669"/>
    <property type="project" value="UniProtKB-UniRule"/>
</dbReference>
<dbReference type="GO" id="GO:0051012">
    <property type="term" value="P:microtubule sliding"/>
    <property type="evidence" value="ECO:0007669"/>
    <property type="project" value="UniProtKB-UniRule"/>
</dbReference>
<feature type="repeat" description="WD" evidence="12">
    <location>
        <begin position="195"/>
        <end position="237"/>
    </location>
</feature>
<evidence type="ECO:0000259" key="13">
    <source>
        <dbReference type="Pfam" id="PF24951"/>
    </source>
</evidence>
<dbReference type="PROSITE" id="PS50294">
    <property type="entry name" value="WD_REPEATS_REGION"/>
    <property type="match status" value="6"/>
</dbReference>
<keyword evidence="7 11" id="KW-0498">Mitosis</keyword>
<sequence>MVLTDKQQQDLHQSILDYLNGMGERFTETSAAFEREANIHRSADGKHAGLLEKKWTSVLRLQKKVMELEAKVHQMEEAAKLGNVISRRDVVGPHRSACLPRAPRKFELSGHRSPITCVIFHPVFSVLVSGSEDATLKVWDFEMGEYERTLKGHTNSVQSAAFNASGTLLASTSSDLTIKLWNFGVEGNYECIRTLRGHDHNVSCVIFDTIQNERIITCSRDQQIKLWDISTGYCTKTLVNGHTDWIRDIALTDDSQLLASCGNDKSIVVWDMQTFRPIQTIREHEHVIECITFSKTAVEHRGTEKAVSRKVAPAGLANSPAAMMILANSENRDTAENGVHLDHGKAPKKLRYLLSGSRDRTVRLWEALSGVLLMNFTQHENWVRMVRFHPSGKYVISAAEDKSVRVFDIETGRCVRTLLDAHTHFVTCLDIHPTLPLLISGGIDKVINVWECI</sequence>
<dbReference type="GO" id="GO:1990234">
    <property type="term" value="C:transferase complex"/>
    <property type="evidence" value="ECO:0007669"/>
    <property type="project" value="UniProtKB-ARBA"/>
</dbReference>
<dbReference type="Pfam" id="PF24951">
    <property type="entry name" value="LisH_PAC1"/>
    <property type="match status" value="1"/>
</dbReference>
<evidence type="ECO:0000256" key="4">
    <source>
        <dbReference type="ARBA" id="ARBA00022618"/>
    </source>
</evidence>
<dbReference type="InterPro" id="IPR056829">
    <property type="entry name" value="Beta-prop_TEP1_2nd"/>
</dbReference>
<dbReference type="GO" id="GO:0005737">
    <property type="term" value="C:cytoplasm"/>
    <property type="evidence" value="ECO:0007669"/>
    <property type="project" value="UniProtKB-UniRule"/>
</dbReference>
<dbReference type="InterPro" id="IPR006594">
    <property type="entry name" value="LisH"/>
</dbReference>
<comment type="subcellular location">
    <subcellularLocation>
        <location evidence="11">Cytoplasm</location>
        <location evidence="11">Cytoskeleton</location>
    </subcellularLocation>
    <subcellularLocation>
        <location evidence="11">Cytoplasm</location>
        <location evidence="11">Cytoskeleton</location>
        <location evidence="11">Microtubule organizing center</location>
        <location evidence="11">Centrosome</location>
    </subcellularLocation>
    <text evidence="11">Localizes to the plus end of microtubules and to the centrosome.</text>
</comment>
<feature type="domain" description="TEP-1 second beta-propeller" evidence="14">
    <location>
        <begin position="125"/>
        <end position="295"/>
    </location>
</feature>
<dbReference type="GO" id="GO:0005813">
    <property type="term" value="C:centrosome"/>
    <property type="evidence" value="ECO:0007669"/>
    <property type="project" value="UniProtKB-SubCell"/>
</dbReference>
<keyword evidence="6" id="KW-0677">Repeat</keyword>
<dbReference type="GO" id="GO:0005874">
    <property type="term" value="C:microtubule"/>
    <property type="evidence" value="ECO:0007669"/>
    <property type="project" value="UniProtKB-KW"/>
</dbReference>
<evidence type="ECO:0000313" key="15">
    <source>
        <dbReference type="EMBL" id="CCA18839.1"/>
    </source>
</evidence>
<comment type="function">
    <text evidence="11">Positively regulates the activity of the minus-end directed microtubule motor protein dynein. May enhance dynein-mediated microtubule sliding by targeting dynein to the microtubule plus end. Required for several dynein- and microtubule-dependent processes.</text>
</comment>
<dbReference type="PIRSF" id="PIRSF037647">
    <property type="entry name" value="Dynein_regulator_Lis1"/>
    <property type="match status" value="1"/>
</dbReference>
<comment type="similarity">
    <text evidence="11">Belongs to the WD repeat LIS1/nudF family.</text>
</comment>
<evidence type="ECO:0000256" key="9">
    <source>
        <dbReference type="ARBA" id="ARBA00023212"/>
    </source>
</evidence>
<keyword evidence="5 11" id="KW-0493">Microtubule</keyword>
<evidence type="ECO:0000259" key="14">
    <source>
        <dbReference type="Pfam" id="PF25047"/>
    </source>
</evidence>
<dbReference type="EMBL" id="FR824102">
    <property type="protein sequence ID" value="CCA18839.1"/>
    <property type="molecule type" value="Genomic_DNA"/>
</dbReference>
<dbReference type="InterPro" id="IPR001680">
    <property type="entry name" value="WD40_rpt"/>
</dbReference>
<dbReference type="PROSITE" id="PS50896">
    <property type="entry name" value="LISH"/>
    <property type="match status" value="1"/>
</dbReference>
<dbReference type="SUPFAM" id="SSF109925">
    <property type="entry name" value="Lissencephaly-1 protein (Lis-1, PAF-AH alpha) N-terminal domain"/>
    <property type="match status" value="1"/>
</dbReference>
<dbReference type="GO" id="GO:0000132">
    <property type="term" value="P:establishment of mitotic spindle orientation"/>
    <property type="evidence" value="ECO:0007669"/>
    <property type="project" value="UniProtKB-UniRule"/>
</dbReference>
<dbReference type="CDD" id="cd00200">
    <property type="entry name" value="WD40"/>
    <property type="match status" value="1"/>
</dbReference>
<keyword evidence="2 11" id="KW-0963">Cytoplasm</keyword>
<dbReference type="Pfam" id="PF25047">
    <property type="entry name" value="Beta-prop_TEP1_2nd"/>
    <property type="match status" value="1"/>
</dbReference>
<dbReference type="GO" id="GO:0051301">
    <property type="term" value="P:cell division"/>
    <property type="evidence" value="ECO:0007669"/>
    <property type="project" value="UniProtKB-KW"/>
</dbReference>
<evidence type="ECO:0000256" key="10">
    <source>
        <dbReference type="ARBA" id="ARBA00023306"/>
    </source>
</evidence>
<reference evidence="15" key="1">
    <citation type="journal article" date="2011" name="PLoS Biol.">
        <title>Gene gain and loss during evolution of obligate parasitism in the white rust pathogen of Arabidopsis thaliana.</title>
        <authorList>
            <person name="Kemen E."/>
            <person name="Gardiner A."/>
            <person name="Schultz-Larsen T."/>
            <person name="Kemen A.C."/>
            <person name="Balmuth A.L."/>
            <person name="Robert-Seilaniantz A."/>
            <person name="Bailey K."/>
            <person name="Holub E."/>
            <person name="Studholme D.J."/>
            <person name="Maclean D."/>
            <person name="Jones J.D."/>
        </authorList>
    </citation>
    <scope>NUCLEOTIDE SEQUENCE</scope>
</reference>
<accession>F0WCC4</accession>
<feature type="repeat" description="WD" evidence="12">
    <location>
        <begin position="419"/>
        <end position="453"/>
    </location>
</feature>
<dbReference type="Pfam" id="PF00400">
    <property type="entry name" value="WD40"/>
    <property type="match status" value="3"/>
</dbReference>
<dbReference type="PANTHER" id="PTHR22847:SF637">
    <property type="entry name" value="WD REPEAT DOMAIN 5B"/>
    <property type="match status" value="1"/>
</dbReference>
<keyword evidence="1 11" id="KW-0813">Transport</keyword>
<dbReference type="InterPro" id="IPR056795">
    <property type="entry name" value="PAC1-like_LisH-like_dom"/>
</dbReference>
<feature type="repeat" description="WD" evidence="12">
    <location>
        <begin position="108"/>
        <end position="149"/>
    </location>
</feature>
<dbReference type="HAMAP" id="MF_03141">
    <property type="entry name" value="lis1"/>
    <property type="match status" value="1"/>
</dbReference>
<keyword evidence="8 11" id="KW-0175">Coiled coil</keyword>
<proteinExistence type="inferred from homology"/>
<evidence type="ECO:0000256" key="2">
    <source>
        <dbReference type="ARBA" id="ARBA00022490"/>
    </source>
</evidence>
<organism evidence="15">
    <name type="scientific">Albugo laibachii Nc14</name>
    <dbReference type="NCBI Taxonomy" id="890382"/>
    <lineage>
        <taxon>Eukaryota</taxon>
        <taxon>Sar</taxon>
        <taxon>Stramenopiles</taxon>
        <taxon>Oomycota</taxon>
        <taxon>Peronosporomycetes</taxon>
        <taxon>Albuginales</taxon>
        <taxon>Albuginaceae</taxon>
        <taxon>Albugo</taxon>
    </lineage>
</organism>
<reference evidence="15" key="2">
    <citation type="submission" date="2011-02" db="EMBL/GenBank/DDBJ databases">
        <authorList>
            <person name="MacLean D."/>
        </authorList>
    </citation>
    <scope>NUCLEOTIDE SEQUENCE</scope>
</reference>
<evidence type="ECO:0000256" key="5">
    <source>
        <dbReference type="ARBA" id="ARBA00022701"/>
    </source>
</evidence>
<feature type="domain" description="PAC1-like LisH-like dimerisation" evidence="13">
    <location>
        <begin position="5"/>
        <end position="39"/>
    </location>
</feature>
<keyword evidence="10 11" id="KW-0131">Cell cycle</keyword>
<evidence type="ECO:0000256" key="11">
    <source>
        <dbReference type="HAMAP-Rule" id="MF_03141"/>
    </source>
</evidence>
<dbReference type="Gene3D" id="2.130.10.10">
    <property type="entry name" value="YVTN repeat-like/Quinoprotein amine dehydrogenase"/>
    <property type="match status" value="1"/>
</dbReference>